<dbReference type="PANTHER" id="PTHR44943:SF4">
    <property type="entry name" value="TPR REPEAT-CONTAINING PROTEIN MJ0798"/>
    <property type="match status" value="1"/>
</dbReference>
<protein>
    <recommendedName>
        <fullName evidence="6">Tetratricopeptide repeat protein</fullName>
    </recommendedName>
</protein>
<dbReference type="PROSITE" id="PS50005">
    <property type="entry name" value="TPR"/>
    <property type="match status" value="1"/>
</dbReference>
<evidence type="ECO:0000313" key="5">
    <source>
        <dbReference type="Proteomes" id="UP000683925"/>
    </source>
</evidence>
<dbReference type="SMART" id="SM00028">
    <property type="entry name" value="TPR"/>
    <property type="match status" value="2"/>
</dbReference>
<dbReference type="InterPro" id="IPR051685">
    <property type="entry name" value="Ycf3/AcsC/BcsC/TPR_MFPF"/>
</dbReference>
<keyword evidence="5" id="KW-1185">Reference proteome</keyword>
<feature type="repeat" description="TPR" evidence="3">
    <location>
        <begin position="171"/>
        <end position="204"/>
    </location>
</feature>
<dbReference type="Proteomes" id="UP000683925">
    <property type="component" value="Unassembled WGS sequence"/>
</dbReference>
<dbReference type="AlphaFoldDB" id="A0A8S1UP44"/>
<reference evidence="4" key="1">
    <citation type="submission" date="2021-01" db="EMBL/GenBank/DDBJ databases">
        <authorList>
            <consortium name="Genoscope - CEA"/>
            <person name="William W."/>
        </authorList>
    </citation>
    <scope>NUCLEOTIDE SEQUENCE</scope>
</reference>
<evidence type="ECO:0000256" key="1">
    <source>
        <dbReference type="ARBA" id="ARBA00022737"/>
    </source>
</evidence>
<keyword evidence="2 3" id="KW-0802">TPR repeat</keyword>
<keyword evidence="1" id="KW-0677">Repeat</keyword>
<organism evidence="4 5">
    <name type="scientific">Paramecium octaurelia</name>
    <dbReference type="NCBI Taxonomy" id="43137"/>
    <lineage>
        <taxon>Eukaryota</taxon>
        <taxon>Sar</taxon>
        <taxon>Alveolata</taxon>
        <taxon>Ciliophora</taxon>
        <taxon>Intramacronucleata</taxon>
        <taxon>Oligohymenophorea</taxon>
        <taxon>Peniculida</taxon>
        <taxon>Parameciidae</taxon>
        <taxon>Paramecium</taxon>
    </lineage>
</organism>
<dbReference type="InterPro" id="IPR019734">
    <property type="entry name" value="TPR_rpt"/>
</dbReference>
<proteinExistence type="predicted"/>
<dbReference type="EMBL" id="CAJJDP010000048">
    <property type="protein sequence ID" value="CAD8166681.1"/>
    <property type="molecule type" value="Genomic_DNA"/>
</dbReference>
<comment type="caution">
    <text evidence="4">The sequence shown here is derived from an EMBL/GenBank/DDBJ whole genome shotgun (WGS) entry which is preliminary data.</text>
</comment>
<evidence type="ECO:0000313" key="4">
    <source>
        <dbReference type="EMBL" id="CAD8166681.1"/>
    </source>
</evidence>
<dbReference type="PANTHER" id="PTHR44943">
    <property type="entry name" value="CELLULOSE SYNTHASE OPERON PROTEIN C"/>
    <property type="match status" value="1"/>
</dbReference>
<evidence type="ECO:0008006" key="6">
    <source>
        <dbReference type="Google" id="ProtNLM"/>
    </source>
</evidence>
<accession>A0A8S1UP44</accession>
<dbReference type="Pfam" id="PF00515">
    <property type="entry name" value="TPR_1"/>
    <property type="match status" value="1"/>
</dbReference>
<evidence type="ECO:0000256" key="3">
    <source>
        <dbReference type="PROSITE-ProRule" id="PRU00339"/>
    </source>
</evidence>
<name>A0A8S1UP44_PAROT</name>
<gene>
    <name evidence="4" type="ORF">POCTA_138.1.T0480295</name>
</gene>
<sequence length="288" mass="34302">MDFSEDQQNNQLGLDKDVSKISFLSILKHLSSLNQMFIIEMEVIFKRTGFYKNVKNFQRILPKEEKLFKQEKEIETIIKRKILKKQQMTKSHSKKKLFASNNYDSALHNNLVDSKYSFHSEISLSYKQANKLIFSKIVQLEDTLENKDLAEKLRIIKQYLNQSIQKNPEDSRYYCNKANTLEQMNRFQEAVENYFSAIQKNPEDSDYYNGKAITLDKMNRFEEALYNDDSAIQKTQKIQDIILIKKLMIQQFRNFHKPPPKIKQKLSLQFQLLEFDKHNKFSEIYLPI</sequence>
<evidence type="ECO:0000256" key="2">
    <source>
        <dbReference type="ARBA" id="ARBA00022803"/>
    </source>
</evidence>